<dbReference type="InterPro" id="IPR043502">
    <property type="entry name" value="DNA/RNA_pol_sf"/>
</dbReference>
<dbReference type="OrthoDB" id="407598at2759"/>
<dbReference type="PANTHER" id="PTHR37984:SF5">
    <property type="entry name" value="PROTEIN NYNRIN-LIKE"/>
    <property type="match status" value="1"/>
</dbReference>
<dbReference type="Proteomes" id="UP000198211">
    <property type="component" value="Unassembled WGS sequence"/>
</dbReference>
<feature type="chain" id="PRO_5011968464" evidence="1">
    <location>
        <begin position="23"/>
        <end position="421"/>
    </location>
</feature>
<dbReference type="PANTHER" id="PTHR37984">
    <property type="entry name" value="PROTEIN CBG26694"/>
    <property type="match status" value="1"/>
</dbReference>
<dbReference type="AlphaFoldDB" id="A0A225X254"/>
<organism evidence="2 3">
    <name type="scientific">Phytophthora megakarya</name>
    <dbReference type="NCBI Taxonomy" id="4795"/>
    <lineage>
        <taxon>Eukaryota</taxon>
        <taxon>Sar</taxon>
        <taxon>Stramenopiles</taxon>
        <taxon>Oomycota</taxon>
        <taxon>Peronosporomycetes</taxon>
        <taxon>Peronosporales</taxon>
        <taxon>Peronosporaceae</taxon>
        <taxon>Phytophthora</taxon>
    </lineage>
</organism>
<keyword evidence="1" id="KW-0732">Signal</keyword>
<evidence type="ECO:0000256" key="1">
    <source>
        <dbReference type="SAM" id="SignalP"/>
    </source>
</evidence>
<dbReference type="Gene3D" id="3.30.70.270">
    <property type="match status" value="1"/>
</dbReference>
<dbReference type="EMBL" id="NBNE01000033">
    <property type="protein sequence ID" value="OWZ24006.1"/>
    <property type="molecule type" value="Genomic_DNA"/>
</dbReference>
<dbReference type="InterPro" id="IPR050951">
    <property type="entry name" value="Retrovirus_Pol_polyprotein"/>
</dbReference>
<sequence>MVTHRLLPWMTLHALFGAEVAAITDDLVCFQETQLALSLRSSQFLENPRARRLPDLQWKHFLRGLKKGDIEQVCMLVHEYTAGATGVEFDADGPAFDTWTRSKGAEPKRAREARYAAQSLPTLESSGNPVAPLAREYIDIFPDKVPAVLLFIHEIDLVPGAKYCVTRQWPLPRDQVETIDAFFESRRQAGQVRESLSPLQSDLLCEEDHRRIAHVFNKLIDVTIPAQTSIPRKDMVLDTMSGSTKYNAIDLMVGFCQIVMREEDVPLTAISTPSAMLWEWGLRTPRPLSTEWCQISYIHTESYFDDIFTNSRAEDCMTDVEVHLDHLRQVFTVIRENKLYTNLKKCIFCAPETPVLGSYVSKNGVRADPEKIEAICAWTPPKDQKQLCQWIGPPPLLEELCGAAATIVAVAEGRRHVVMAF</sequence>
<protein>
    <submittedName>
        <fullName evidence="2">Polyprotein</fullName>
    </submittedName>
</protein>
<feature type="signal peptide" evidence="1">
    <location>
        <begin position="1"/>
        <end position="22"/>
    </location>
</feature>
<dbReference type="InterPro" id="IPR043128">
    <property type="entry name" value="Rev_trsase/Diguanyl_cyclase"/>
</dbReference>
<name>A0A225X254_9STRA</name>
<dbReference type="CDD" id="cd01647">
    <property type="entry name" value="RT_LTR"/>
    <property type="match status" value="1"/>
</dbReference>
<reference evidence="3" key="1">
    <citation type="submission" date="2017-03" db="EMBL/GenBank/DDBJ databases">
        <title>Phytopthora megakarya and P. palmivora, two closely related causual agents of cacao black pod achieved similar genome size and gene model numbers by different mechanisms.</title>
        <authorList>
            <person name="Ali S."/>
            <person name="Shao J."/>
            <person name="Larry D.J."/>
            <person name="Kronmiller B."/>
            <person name="Shen D."/>
            <person name="Strem M.D."/>
            <person name="Melnick R.L."/>
            <person name="Guiltinan M.J."/>
            <person name="Tyler B.M."/>
            <person name="Meinhardt L.W."/>
            <person name="Bailey B.A."/>
        </authorList>
    </citation>
    <scope>NUCLEOTIDE SEQUENCE [LARGE SCALE GENOMIC DNA]</scope>
    <source>
        <strain evidence="3">zdho120</strain>
    </source>
</reference>
<keyword evidence="3" id="KW-1185">Reference proteome</keyword>
<dbReference type="Gene3D" id="3.10.10.10">
    <property type="entry name" value="HIV Type 1 Reverse Transcriptase, subunit A, domain 1"/>
    <property type="match status" value="1"/>
</dbReference>
<evidence type="ECO:0000313" key="3">
    <source>
        <dbReference type="Proteomes" id="UP000198211"/>
    </source>
</evidence>
<evidence type="ECO:0000313" key="2">
    <source>
        <dbReference type="EMBL" id="OWZ24006.1"/>
    </source>
</evidence>
<gene>
    <name evidence="2" type="ORF">PHMEG_0001048</name>
</gene>
<proteinExistence type="predicted"/>
<dbReference type="STRING" id="4795.A0A225X254"/>
<dbReference type="SUPFAM" id="SSF56672">
    <property type="entry name" value="DNA/RNA polymerases"/>
    <property type="match status" value="1"/>
</dbReference>
<accession>A0A225X254</accession>
<comment type="caution">
    <text evidence="2">The sequence shown here is derived from an EMBL/GenBank/DDBJ whole genome shotgun (WGS) entry which is preliminary data.</text>
</comment>